<feature type="region of interest" description="Disordered" evidence="1">
    <location>
        <begin position="1"/>
        <end position="21"/>
    </location>
</feature>
<feature type="compositionally biased region" description="Polar residues" evidence="1">
    <location>
        <begin position="236"/>
        <end position="251"/>
    </location>
</feature>
<dbReference type="OrthoDB" id="301415at2759"/>
<feature type="compositionally biased region" description="Pro residues" evidence="1">
    <location>
        <begin position="276"/>
        <end position="286"/>
    </location>
</feature>
<protein>
    <submittedName>
        <fullName evidence="2">Uncharacterized protein</fullName>
    </submittedName>
</protein>
<proteinExistence type="predicted"/>
<dbReference type="Proteomes" id="UP000299102">
    <property type="component" value="Unassembled WGS sequence"/>
</dbReference>
<dbReference type="AlphaFoldDB" id="A0A4C1SBD6"/>
<evidence type="ECO:0000313" key="2">
    <source>
        <dbReference type="EMBL" id="GBO98399.1"/>
    </source>
</evidence>
<organism evidence="2 3">
    <name type="scientific">Eumeta variegata</name>
    <name type="common">Bagworm moth</name>
    <name type="synonym">Eumeta japonica</name>
    <dbReference type="NCBI Taxonomy" id="151549"/>
    <lineage>
        <taxon>Eukaryota</taxon>
        <taxon>Metazoa</taxon>
        <taxon>Ecdysozoa</taxon>
        <taxon>Arthropoda</taxon>
        <taxon>Hexapoda</taxon>
        <taxon>Insecta</taxon>
        <taxon>Pterygota</taxon>
        <taxon>Neoptera</taxon>
        <taxon>Endopterygota</taxon>
        <taxon>Lepidoptera</taxon>
        <taxon>Glossata</taxon>
        <taxon>Ditrysia</taxon>
        <taxon>Tineoidea</taxon>
        <taxon>Psychidae</taxon>
        <taxon>Oiketicinae</taxon>
        <taxon>Eumeta</taxon>
    </lineage>
</organism>
<name>A0A4C1SBD6_EUMVA</name>
<sequence length="292" mass="32212">MASRLLSPGRASPGARRRHASEMSNPEFALYMEKEHLRGAEEDDYLIMENLIQRRFALAKLWSFIRTLFENFSKSTGPNGPELSANLSLVKLFGTPFSGLDSVKPFERYKRFTYIHTYTHAHTHTHARKHIQTYGHHLRYEEEEVGEGEEVSGISISVCINAADQPAPAPAPATSSTPSAAPAQLLTVSDRRLIHQRQSLRRASAIDSRELPSPLQPLLGDDACGEVLLPVPRQPSGETNASSDLSLSHMVSESMPPRPSIVLDSSQLPRQRSAEQPPPPAPPAPARPETMC</sequence>
<comment type="caution">
    <text evidence="2">The sequence shown here is derived from an EMBL/GenBank/DDBJ whole genome shotgun (WGS) entry which is preliminary data.</text>
</comment>
<reference evidence="2 3" key="1">
    <citation type="journal article" date="2019" name="Commun. Biol.">
        <title>The bagworm genome reveals a unique fibroin gene that provides high tensile strength.</title>
        <authorList>
            <person name="Kono N."/>
            <person name="Nakamura H."/>
            <person name="Ohtoshi R."/>
            <person name="Tomita M."/>
            <person name="Numata K."/>
            <person name="Arakawa K."/>
        </authorList>
    </citation>
    <scope>NUCLEOTIDE SEQUENCE [LARGE SCALE GENOMIC DNA]</scope>
</reference>
<dbReference type="STRING" id="151549.A0A4C1SBD6"/>
<feature type="region of interest" description="Disordered" evidence="1">
    <location>
        <begin position="231"/>
        <end position="292"/>
    </location>
</feature>
<gene>
    <name evidence="2" type="ORF">EVAR_65001_1</name>
</gene>
<dbReference type="EMBL" id="BGZK01003186">
    <property type="protein sequence ID" value="GBO98399.1"/>
    <property type="molecule type" value="Genomic_DNA"/>
</dbReference>
<evidence type="ECO:0000256" key="1">
    <source>
        <dbReference type="SAM" id="MobiDB-lite"/>
    </source>
</evidence>
<evidence type="ECO:0000313" key="3">
    <source>
        <dbReference type="Proteomes" id="UP000299102"/>
    </source>
</evidence>
<keyword evidence="3" id="KW-1185">Reference proteome</keyword>
<accession>A0A4C1SBD6</accession>